<dbReference type="EMBL" id="BART01025025">
    <property type="protein sequence ID" value="GAG95816.1"/>
    <property type="molecule type" value="Genomic_DNA"/>
</dbReference>
<sequence>ARKQIAFLVNLIILAGLGYTVFLAASNPDIPSKSQNLSVIATRGMRKLDGLRNSVVRRRPVKIGMQAQELKAMIERVGLTPQKDINESLKEYLPKITRLSAEVGDNEITLFGIGDIQKISRPVSCRLICHFEQDAEGKWALVFSKAYVGKLPMPGPLLQLVQKIFLPIKGVYGSAYDALCRSNEISVTEEGVIVKFAP</sequence>
<organism evidence="2">
    <name type="scientific">marine sediment metagenome</name>
    <dbReference type="NCBI Taxonomy" id="412755"/>
    <lineage>
        <taxon>unclassified sequences</taxon>
        <taxon>metagenomes</taxon>
        <taxon>ecological metagenomes</taxon>
    </lineage>
</organism>
<keyword evidence="1" id="KW-0812">Transmembrane</keyword>
<proteinExistence type="predicted"/>
<evidence type="ECO:0000313" key="2">
    <source>
        <dbReference type="EMBL" id="GAG95816.1"/>
    </source>
</evidence>
<feature type="transmembrane region" description="Helical" evidence="1">
    <location>
        <begin position="7"/>
        <end position="25"/>
    </location>
</feature>
<dbReference type="AlphaFoldDB" id="X1DHA8"/>
<evidence type="ECO:0000256" key="1">
    <source>
        <dbReference type="SAM" id="Phobius"/>
    </source>
</evidence>
<keyword evidence="1" id="KW-0472">Membrane</keyword>
<feature type="non-terminal residue" evidence="2">
    <location>
        <position position="1"/>
    </location>
</feature>
<protein>
    <submittedName>
        <fullName evidence="2">Uncharacterized protein</fullName>
    </submittedName>
</protein>
<keyword evidence="1" id="KW-1133">Transmembrane helix</keyword>
<accession>X1DHA8</accession>
<reference evidence="2" key="1">
    <citation type="journal article" date="2014" name="Front. Microbiol.">
        <title>High frequency of phylogenetically diverse reductive dehalogenase-homologous genes in deep subseafloor sedimentary metagenomes.</title>
        <authorList>
            <person name="Kawai M."/>
            <person name="Futagami T."/>
            <person name="Toyoda A."/>
            <person name="Takaki Y."/>
            <person name="Nishi S."/>
            <person name="Hori S."/>
            <person name="Arai W."/>
            <person name="Tsubouchi T."/>
            <person name="Morono Y."/>
            <person name="Uchiyama I."/>
            <person name="Ito T."/>
            <person name="Fujiyama A."/>
            <person name="Inagaki F."/>
            <person name="Takami H."/>
        </authorList>
    </citation>
    <scope>NUCLEOTIDE SEQUENCE</scope>
    <source>
        <strain evidence="2">Expedition CK06-06</strain>
    </source>
</reference>
<comment type="caution">
    <text evidence="2">The sequence shown here is derived from an EMBL/GenBank/DDBJ whole genome shotgun (WGS) entry which is preliminary data.</text>
</comment>
<name>X1DHA8_9ZZZZ</name>
<gene>
    <name evidence="2" type="ORF">S01H4_45017</name>
</gene>